<evidence type="ECO:0000313" key="2">
    <source>
        <dbReference type="Proteomes" id="UP000238823"/>
    </source>
</evidence>
<organism evidence="1 2">
    <name type="scientific">Enhygromyxa salina</name>
    <dbReference type="NCBI Taxonomy" id="215803"/>
    <lineage>
        <taxon>Bacteria</taxon>
        <taxon>Pseudomonadati</taxon>
        <taxon>Myxococcota</taxon>
        <taxon>Polyangia</taxon>
        <taxon>Nannocystales</taxon>
        <taxon>Nannocystaceae</taxon>
        <taxon>Enhygromyxa</taxon>
    </lineage>
</organism>
<evidence type="ECO:0000313" key="1">
    <source>
        <dbReference type="EMBL" id="PRQ08848.1"/>
    </source>
</evidence>
<gene>
    <name evidence="1" type="ORF">ENSA7_14800</name>
</gene>
<dbReference type="AlphaFoldDB" id="A0A2S9YUS6"/>
<protein>
    <submittedName>
        <fullName evidence="1">Uncharacterized protein</fullName>
    </submittedName>
</protein>
<sequence length="146" mass="15919">MNSVLQDVLPEIEIAVHVVSMGIRLMNEPGTASPTARIDLLEDLRDRNVSDDVVERIRLGLLAADDEANLLRHVPGGIEAHTELAKEDTKGRFLLMTIAKWLSSEAEEPAIWEDLTFAFLDAAGRAFGLASALASQNVPDWSSKVA</sequence>
<comment type="caution">
    <text evidence="1">The sequence shown here is derived from an EMBL/GenBank/DDBJ whole genome shotgun (WGS) entry which is preliminary data.</text>
</comment>
<reference evidence="1 2" key="1">
    <citation type="submission" date="2018-03" db="EMBL/GenBank/DDBJ databases">
        <title>Draft Genome Sequences of the Obligatory Marine Myxobacteria Enhygromyxa salina SWB007.</title>
        <authorList>
            <person name="Poehlein A."/>
            <person name="Moghaddam J.A."/>
            <person name="Harms H."/>
            <person name="Alanjari M."/>
            <person name="Koenig G.M."/>
            <person name="Daniel R."/>
            <person name="Schaeberle T.F."/>
        </authorList>
    </citation>
    <scope>NUCLEOTIDE SEQUENCE [LARGE SCALE GENOMIC DNA]</scope>
    <source>
        <strain evidence="1 2">SWB007</strain>
    </source>
</reference>
<accession>A0A2S9YUS6</accession>
<dbReference type="Proteomes" id="UP000238823">
    <property type="component" value="Unassembled WGS sequence"/>
</dbReference>
<dbReference type="EMBL" id="PVNL01000035">
    <property type="protein sequence ID" value="PRQ08848.1"/>
    <property type="molecule type" value="Genomic_DNA"/>
</dbReference>
<name>A0A2S9YUS6_9BACT</name>
<proteinExistence type="predicted"/>